<dbReference type="AlphaFoldDB" id="H0E3M9"/>
<dbReference type="RefSeq" id="WP_007572472.1">
    <property type="nucleotide sequence ID" value="NZ_AGUD01000074.1"/>
</dbReference>
<proteinExistence type="predicted"/>
<dbReference type="InterPro" id="IPR010985">
    <property type="entry name" value="Ribbon_hlx_hlx"/>
</dbReference>
<protein>
    <recommendedName>
        <fullName evidence="1">Antitoxin FitA-like ribbon-helix-helix domain-containing protein</fullName>
    </recommendedName>
</protein>
<dbReference type="InterPro" id="IPR053853">
    <property type="entry name" value="FitA-like_RHH"/>
</dbReference>
<keyword evidence="3" id="KW-1185">Reference proteome</keyword>
<name>H0E3M9_9ACTN</name>
<dbReference type="EMBL" id="AGUD01000074">
    <property type="protein sequence ID" value="EHN11731.1"/>
    <property type="molecule type" value="Genomic_DNA"/>
</dbReference>
<dbReference type="Proteomes" id="UP000005143">
    <property type="component" value="Unassembled WGS sequence"/>
</dbReference>
<gene>
    <name evidence="2" type="ORF">PAI11_14010</name>
</gene>
<evidence type="ECO:0000313" key="3">
    <source>
        <dbReference type="Proteomes" id="UP000005143"/>
    </source>
</evidence>
<evidence type="ECO:0000313" key="2">
    <source>
        <dbReference type="EMBL" id="EHN11731.1"/>
    </source>
</evidence>
<organism evidence="2 3">
    <name type="scientific">Patulibacter medicamentivorans</name>
    <dbReference type="NCBI Taxonomy" id="1097667"/>
    <lineage>
        <taxon>Bacteria</taxon>
        <taxon>Bacillati</taxon>
        <taxon>Actinomycetota</taxon>
        <taxon>Thermoleophilia</taxon>
        <taxon>Solirubrobacterales</taxon>
        <taxon>Patulibacteraceae</taxon>
        <taxon>Patulibacter</taxon>
    </lineage>
</organism>
<accession>H0E3M9</accession>
<evidence type="ECO:0000259" key="1">
    <source>
        <dbReference type="Pfam" id="PF22513"/>
    </source>
</evidence>
<reference evidence="2 3" key="1">
    <citation type="journal article" date="2013" name="Biodegradation">
        <title>Quantitative proteomic analysis of ibuprofen-degrading Patulibacter sp. strain I11.</title>
        <authorList>
            <person name="Almeida B."/>
            <person name="Kjeldal H."/>
            <person name="Lolas I."/>
            <person name="Knudsen A.D."/>
            <person name="Carvalho G."/>
            <person name="Nielsen K.L."/>
            <person name="Barreto Crespo M.T."/>
            <person name="Stensballe A."/>
            <person name="Nielsen J.L."/>
        </authorList>
    </citation>
    <scope>NUCLEOTIDE SEQUENCE [LARGE SCALE GENOMIC DNA]</scope>
    <source>
        <strain evidence="2 3">I11</strain>
    </source>
</reference>
<dbReference type="Pfam" id="PF22513">
    <property type="entry name" value="FitA-like_RHH"/>
    <property type="match status" value="1"/>
</dbReference>
<sequence length="77" mass="8632">MVMIQVRNVPEDLHEQLRARAADEGVSLSELIRRELPRIAREGSIGGFVRGLEQRGPLAGAVGVDVTRYVREHREGR</sequence>
<dbReference type="GO" id="GO:0006355">
    <property type="term" value="P:regulation of DNA-templated transcription"/>
    <property type="evidence" value="ECO:0007669"/>
    <property type="project" value="InterPro"/>
</dbReference>
<dbReference type="SUPFAM" id="SSF47598">
    <property type="entry name" value="Ribbon-helix-helix"/>
    <property type="match status" value="1"/>
</dbReference>
<comment type="caution">
    <text evidence="2">The sequence shown here is derived from an EMBL/GenBank/DDBJ whole genome shotgun (WGS) entry which is preliminary data.</text>
</comment>
<feature type="domain" description="Antitoxin FitA-like ribbon-helix-helix" evidence="1">
    <location>
        <begin position="4"/>
        <end position="36"/>
    </location>
</feature>